<protein>
    <recommendedName>
        <fullName evidence="4">Holin-X, holin superfamily III</fullName>
    </recommendedName>
</protein>
<organism evidence="2 3">
    <name type="scientific">Lutibacter agarilyticus</name>
    <dbReference type="NCBI Taxonomy" id="1109740"/>
    <lineage>
        <taxon>Bacteria</taxon>
        <taxon>Pseudomonadati</taxon>
        <taxon>Bacteroidota</taxon>
        <taxon>Flavobacteriia</taxon>
        <taxon>Flavobacteriales</taxon>
        <taxon>Flavobacteriaceae</taxon>
        <taxon>Lutibacter</taxon>
    </lineage>
</organism>
<evidence type="ECO:0000256" key="1">
    <source>
        <dbReference type="SAM" id="Phobius"/>
    </source>
</evidence>
<name>A0A238VI73_9FLAO</name>
<evidence type="ECO:0000313" key="2">
    <source>
        <dbReference type="EMBL" id="SNR33936.1"/>
    </source>
</evidence>
<keyword evidence="1" id="KW-0812">Transmembrane</keyword>
<keyword evidence="1" id="KW-1133">Transmembrane helix</keyword>
<dbReference type="EMBL" id="FZNT01000001">
    <property type="protein sequence ID" value="SNR33936.1"/>
    <property type="molecule type" value="Genomic_DNA"/>
</dbReference>
<dbReference type="AlphaFoldDB" id="A0A238VI73"/>
<dbReference type="Proteomes" id="UP000198384">
    <property type="component" value="Unassembled WGS sequence"/>
</dbReference>
<gene>
    <name evidence="2" type="ORF">SAMN06265371_101465</name>
</gene>
<feature type="transmembrane region" description="Helical" evidence="1">
    <location>
        <begin position="34"/>
        <end position="62"/>
    </location>
</feature>
<feature type="transmembrane region" description="Helical" evidence="1">
    <location>
        <begin position="74"/>
        <end position="93"/>
    </location>
</feature>
<keyword evidence="1" id="KW-0472">Membrane</keyword>
<reference evidence="2 3" key="1">
    <citation type="submission" date="2017-06" db="EMBL/GenBank/DDBJ databases">
        <authorList>
            <person name="Kim H.J."/>
            <person name="Triplett B.A."/>
        </authorList>
    </citation>
    <scope>NUCLEOTIDE SEQUENCE [LARGE SCALE GENOMIC DNA]</scope>
    <source>
        <strain evidence="2 3">DSM 29150</strain>
    </source>
</reference>
<proteinExistence type="predicted"/>
<sequence>MENLKNNIKNITTDSQNLVYNYLTLFGIRQSKRLATFLGVLASVFIISTLLMIVIVFGSIVLADFLNTLFESKYMGFLIISLLYLFVIGILLFKMKISGKPLLTNLFIRFVLPLLDIEITQEPTVKGLNIEKDLIKEKIENEKNFINIHAQLLKYAAFEDFLIVFSGLFSSKSKTHEDTSNQDAKN</sequence>
<keyword evidence="3" id="KW-1185">Reference proteome</keyword>
<evidence type="ECO:0008006" key="4">
    <source>
        <dbReference type="Google" id="ProtNLM"/>
    </source>
</evidence>
<dbReference type="RefSeq" id="WP_089380106.1">
    <property type="nucleotide sequence ID" value="NZ_FZNT01000001.1"/>
</dbReference>
<evidence type="ECO:0000313" key="3">
    <source>
        <dbReference type="Proteomes" id="UP000198384"/>
    </source>
</evidence>
<accession>A0A238VI73</accession>